<dbReference type="AlphaFoldDB" id="A0AAV4H9G0"/>
<accession>A0AAV4H9G0</accession>
<protein>
    <recommendedName>
        <fullName evidence="4">Importin N-terminal domain-containing protein</fullName>
    </recommendedName>
</protein>
<evidence type="ECO:0008006" key="4">
    <source>
        <dbReference type="Google" id="ProtNLM"/>
    </source>
</evidence>
<dbReference type="PANTHER" id="PTHR13663">
    <property type="entry name" value="SIMILAR TO RIKEN CDNA 6430548M08"/>
    <property type="match status" value="1"/>
</dbReference>
<organism evidence="2 3">
    <name type="scientific">Elysia marginata</name>
    <dbReference type="NCBI Taxonomy" id="1093978"/>
    <lineage>
        <taxon>Eukaryota</taxon>
        <taxon>Metazoa</taxon>
        <taxon>Spiralia</taxon>
        <taxon>Lophotrochozoa</taxon>
        <taxon>Mollusca</taxon>
        <taxon>Gastropoda</taxon>
        <taxon>Heterobranchia</taxon>
        <taxon>Euthyneura</taxon>
        <taxon>Panpulmonata</taxon>
        <taxon>Sacoglossa</taxon>
        <taxon>Placobranchoidea</taxon>
        <taxon>Plakobranchidae</taxon>
        <taxon>Elysia</taxon>
    </lineage>
</organism>
<feature type="compositionally biased region" description="Acidic residues" evidence="1">
    <location>
        <begin position="73"/>
        <end position="98"/>
    </location>
</feature>
<keyword evidence="3" id="KW-1185">Reference proteome</keyword>
<name>A0AAV4H9G0_9GAST</name>
<comment type="caution">
    <text evidence="2">The sequence shown here is derived from an EMBL/GenBank/DDBJ whole genome shotgun (WGS) entry which is preliminary data.</text>
</comment>
<gene>
    <name evidence="2" type="ORF">ElyMa_000891900</name>
</gene>
<evidence type="ECO:0000256" key="1">
    <source>
        <dbReference type="SAM" id="MobiDB-lite"/>
    </source>
</evidence>
<dbReference type="EMBL" id="BMAT01001839">
    <property type="protein sequence ID" value="GFR93405.1"/>
    <property type="molecule type" value="Genomic_DNA"/>
</dbReference>
<feature type="region of interest" description="Disordered" evidence="1">
    <location>
        <begin position="73"/>
        <end position="106"/>
    </location>
</feature>
<dbReference type="PANTHER" id="PTHR13663:SF2">
    <property type="entry name" value="SIMILAR TO RIKEN CDNA 6430548M08"/>
    <property type="match status" value="1"/>
</dbReference>
<proteinExistence type="predicted"/>
<sequence>MQYFAVCLFECNEADDFSPAAKTLMTMCFTFYYEALATFTWRPLSSLEVSSAIKTMALPEIEFGFRRLFLHDDDDDDDDDEEDDDDDDDDDDDGDDESDYKTNDGDDFDKEIVLMIRIIMTKLIEIASPRQ</sequence>
<reference evidence="2 3" key="1">
    <citation type="journal article" date="2021" name="Elife">
        <title>Chloroplast acquisition without the gene transfer in kleptoplastic sea slugs, Plakobranchus ocellatus.</title>
        <authorList>
            <person name="Maeda T."/>
            <person name="Takahashi S."/>
            <person name="Yoshida T."/>
            <person name="Shimamura S."/>
            <person name="Takaki Y."/>
            <person name="Nagai Y."/>
            <person name="Toyoda A."/>
            <person name="Suzuki Y."/>
            <person name="Arimoto A."/>
            <person name="Ishii H."/>
            <person name="Satoh N."/>
            <person name="Nishiyama T."/>
            <person name="Hasebe M."/>
            <person name="Maruyama T."/>
            <person name="Minagawa J."/>
            <person name="Obokata J."/>
            <person name="Shigenobu S."/>
        </authorList>
    </citation>
    <scope>NUCLEOTIDE SEQUENCE [LARGE SCALE GENOMIC DNA]</scope>
</reference>
<dbReference type="Proteomes" id="UP000762676">
    <property type="component" value="Unassembled WGS sequence"/>
</dbReference>
<evidence type="ECO:0000313" key="2">
    <source>
        <dbReference type="EMBL" id="GFR93405.1"/>
    </source>
</evidence>
<evidence type="ECO:0000313" key="3">
    <source>
        <dbReference type="Proteomes" id="UP000762676"/>
    </source>
</evidence>
<dbReference type="InterPro" id="IPR039872">
    <property type="entry name" value="KIAA0513"/>
</dbReference>